<proteinExistence type="predicted"/>
<evidence type="ECO:0000256" key="4">
    <source>
        <dbReference type="ARBA" id="ARBA00022679"/>
    </source>
</evidence>
<evidence type="ECO:0000256" key="5">
    <source>
        <dbReference type="ARBA" id="ARBA00022741"/>
    </source>
</evidence>
<dbReference type="SUPFAM" id="SSF55781">
    <property type="entry name" value="GAF domain-like"/>
    <property type="match status" value="1"/>
</dbReference>
<dbReference type="AlphaFoldDB" id="A0A1W2BT41"/>
<dbReference type="InterPro" id="IPR011102">
    <property type="entry name" value="Sig_transdc_His_kinase_HWE"/>
</dbReference>
<keyword evidence="4" id="KW-0808">Transferase</keyword>
<evidence type="ECO:0000256" key="3">
    <source>
        <dbReference type="ARBA" id="ARBA00022553"/>
    </source>
</evidence>
<organism evidence="10 11">
    <name type="scientific">Fulvimarina manganoxydans</name>
    <dbReference type="NCBI Taxonomy" id="937218"/>
    <lineage>
        <taxon>Bacteria</taxon>
        <taxon>Pseudomonadati</taxon>
        <taxon>Pseudomonadota</taxon>
        <taxon>Alphaproteobacteria</taxon>
        <taxon>Hyphomicrobiales</taxon>
        <taxon>Aurantimonadaceae</taxon>
        <taxon>Fulvimarina</taxon>
    </lineage>
</organism>
<dbReference type="Proteomes" id="UP000192656">
    <property type="component" value="Unassembled WGS sequence"/>
</dbReference>
<keyword evidence="5" id="KW-0547">Nucleotide-binding</keyword>
<dbReference type="PANTHER" id="PTHR43102:SF2">
    <property type="entry name" value="GAF DOMAIN-CONTAINING PROTEIN"/>
    <property type="match status" value="1"/>
</dbReference>
<dbReference type="Pfam" id="PF01590">
    <property type="entry name" value="GAF"/>
    <property type="match status" value="1"/>
</dbReference>
<evidence type="ECO:0000313" key="11">
    <source>
        <dbReference type="Proteomes" id="UP000192656"/>
    </source>
</evidence>
<dbReference type="SMART" id="SM00065">
    <property type="entry name" value="GAF"/>
    <property type="match status" value="1"/>
</dbReference>
<keyword evidence="11" id="KW-1185">Reference proteome</keyword>
<dbReference type="InterPro" id="IPR029016">
    <property type="entry name" value="GAF-like_dom_sf"/>
</dbReference>
<dbReference type="SMART" id="SM00911">
    <property type="entry name" value="HWE_HK"/>
    <property type="match status" value="1"/>
</dbReference>
<dbReference type="GO" id="GO:0005524">
    <property type="term" value="F:ATP binding"/>
    <property type="evidence" value="ECO:0007669"/>
    <property type="project" value="UniProtKB-KW"/>
</dbReference>
<dbReference type="InterPro" id="IPR036890">
    <property type="entry name" value="HATPase_C_sf"/>
</dbReference>
<dbReference type="GO" id="GO:0004673">
    <property type="term" value="F:protein histidine kinase activity"/>
    <property type="evidence" value="ECO:0007669"/>
    <property type="project" value="UniProtKB-EC"/>
</dbReference>
<name>A0A1W2BT41_9HYPH</name>
<dbReference type="InterPro" id="IPR003018">
    <property type="entry name" value="GAF"/>
</dbReference>
<dbReference type="OrthoDB" id="341208at2"/>
<accession>A0A1W2BT41</accession>
<dbReference type="PANTHER" id="PTHR43102">
    <property type="entry name" value="SLR1143 PROTEIN"/>
    <property type="match status" value="1"/>
</dbReference>
<dbReference type="Pfam" id="PF07536">
    <property type="entry name" value="HWE_HK"/>
    <property type="match status" value="1"/>
</dbReference>
<protein>
    <recommendedName>
        <fullName evidence="2">histidine kinase</fullName>
        <ecNumber evidence="2">2.7.13.3</ecNumber>
    </recommendedName>
</protein>
<reference evidence="10 11" key="1">
    <citation type="submission" date="2017-04" db="EMBL/GenBank/DDBJ databases">
        <authorList>
            <person name="Afonso C.L."/>
            <person name="Miller P.J."/>
            <person name="Scott M.A."/>
            <person name="Spackman E."/>
            <person name="Goraichik I."/>
            <person name="Dimitrov K.M."/>
            <person name="Suarez D.L."/>
            <person name="Swayne D.E."/>
        </authorList>
    </citation>
    <scope>NUCLEOTIDE SEQUENCE [LARGE SCALE GENOMIC DNA]</scope>
    <source>
        <strain evidence="10 11">CGMCC 1.10972</strain>
    </source>
</reference>
<dbReference type="EC" id="2.7.13.3" evidence="2"/>
<sequence>MDDPGCKQTSVRSQRLSVLDIIGEEQEPEFDRIGALVARLLRVPVALVSIVETDRQFFKSQLGLASPYAESRQTPVSHSFCRLVVQDREPLVVADSRQDDRVKDNPAIQDLGVAAYLGAPIVLGDGRVVGSLCAIEHVAREWSPDDLAILTELAALVATEIDLRAEVKRRKSAEDDLHLMARELEHRVKNAFSMVQAIVSLSLRAPDVAGLRRDLIERIGAVGATQELLATRAGSDVTFAEILKGEVAPYDPGGERLDAVGPAIAVDARDAVFLGMIVHELTTNAVKHGALNPEGQGILSIRWNAEDEGGYRWLVLEWNEDRGANSSPSAKQSVSSGFGTELLDLLIKRQLFGTIERLDSGRGLSLKLRLRLTASPEGGAL</sequence>
<dbReference type="Gene3D" id="3.30.565.10">
    <property type="entry name" value="Histidine kinase-like ATPase, C-terminal domain"/>
    <property type="match status" value="1"/>
</dbReference>
<dbReference type="EMBL" id="FWXR01000007">
    <property type="protein sequence ID" value="SMC76123.1"/>
    <property type="molecule type" value="Genomic_DNA"/>
</dbReference>
<evidence type="ECO:0000256" key="2">
    <source>
        <dbReference type="ARBA" id="ARBA00012438"/>
    </source>
</evidence>
<keyword evidence="3" id="KW-0597">Phosphoprotein</keyword>
<evidence type="ECO:0000256" key="1">
    <source>
        <dbReference type="ARBA" id="ARBA00000085"/>
    </source>
</evidence>
<feature type="domain" description="GAF" evidence="8">
    <location>
        <begin position="25"/>
        <end position="171"/>
    </location>
</feature>
<evidence type="ECO:0000256" key="6">
    <source>
        <dbReference type="ARBA" id="ARBA00022777"/>
    </source>
</evidence>
<feature type="domain" description="Signal transduction histidine kinase HWE region" evidence="9">
    <location>
        <begin position="183"/>
        <end position="263"/>
    </location>
</feature>
<gene>
    <name evidence="10" type="ORF">SAMN06297251_107133</name>
</gene>
<keyword evidence="6 10" id="KW-0418">Kinase</keyword>
<evidence type="ECO:0000259" key="9">
    <source>
        <dbReference type="SMART" id="SM00911"/>
    </source>
</evidence>
<evidence type="ECO:0000259" key="8">
    <source>
        <dbReference type="SMART" id="SM00065"/>
    </source>
</evidence>
<comment type="catalytic activity">
    <reaction evidence="1">
        <text>ATP + protein L-histidine = ADP + protein N-phospho-L-histidine.</text>
        <dbReference type="EC" id="2.7.13.3"/>
    </reaction>
</comment>
<dbReference type="Gene3D" id="3.30.450.40">
    <property type="match status" value="1"/>
</dbReference>
<evidence type="ECO:0000313" key="10">
    <source>
        <dbReference type="EMBL" id="SMC76123.1"/>
    </source>
</evidence>
<dbReference type="STRING" id="937218.SAMN06297251_107133"/>
<keyword evidence="7" id="KW-0067">ATP-binding</keyword>
<evidence type="ECO:0000256" key="7">
    <source>
        <dbReference type="ARBA" id="ARBA00022840"/>
    </source>
</evidence>